<dbReference type="PANTHER" id="PTHR44086">
    <property type="entry name" value="THIOSULFATE SULFURTRANSFERASE RDL2, MITOCHONDRIAL-RELATED"/>
    <property type="match status" value="1"/>
</dbReference>
<dbReference type="SUPFAM" id="SSF52821">
    <property type="entry name" value="Rhodanese/Cell cycle control phosphatase"/>
    <property type="match status" value="2"/>
</dbReference>
<feature type="domain" description="Rhodanese" evidence="1">
    <location>
        <begin position="121"/>
        <end position="216"/>
    </location>
</feature>
<protein>
    <recommendedName>
        <fullName evidence="1">Rhodanese domain-containing protein</fullName>
    </recommendedName>
</protein>
<evidence type="ECO:0000313" key="2">
    <source>
        <dbReference type="EnsemblMetazoa" id="AALFPA23_008524.P11512"/>
    </source>
</evidence>
<dbReference type="EnsemblMetazoa" id="AALFPA23_008524.R11512">
    <property type="protein sequence ID" value="AALFPA23_008524.P11512"/>
    <property type="gene ID" value="AALFPA23_008524"/>
</dbReference>
<dbReference type="InterPro" id="IPR036873">
    <property type="entry name" value="Rhodanese-like_dom_sf"/>
</dbReference>
<dbReference type="Proteomes" id="UP000069940">
    <property type="component" value="Unassembled WGS sequence"/>
</dbReference>
<name>A0ABM1YEU1_AEDAL</name>
<sequence>MMLNHITSTILSDVRKSRAKYSSTRVACTKNKHDLDHFRIASFAYILLILFQPPSQLSSDHLPKIYTMPILSNSLVIALLVAAPFQCLGAAVDPCAENKFTPSCIAPCLVATYDEIVDLPNHPEKLLIDVRKPEELNCTGSIPTSINIPLAVVGQELQLGVVEFQCKYNRRKPGLNDPVIFSCREGNRAADAANIASKLGYTKRAHIFRVAPPHENINIMVGSILISLTGVLIVGPLTCLGDADPCSVNPFNKTCIADNLRATYEEVIRLKYKFDVLLIDVRQPEEVACTGSIPTSIHIPLATVSDELQLPTNAFLCKYGRRKPGLDDLIIFYCRSGNRAATAALAAVELGFRKVKNYVGSWIEYATRRCLILDCSGATPDYCIEIELLYS</sequence>
<dbReference type="SMART" id="SM00450">
    <property type="entry name" value="RHOD"/>
    <property type="match status" value="2"/>
</dbReference>
<keyword evidence="3" id="KW-1185">Reference proteome</keyword>
<dbReference type="InterPro" id="IPR001763">
    <property type="entry name" value="Rhodanese-like_dom"/>
</dbReference>
<dbReference type="RefSeq" id="XP_062709501.1">
    <property type="nucleotide sequence ID" value="XM_062853517.1"/>
</dbReference>
<dbReference type="PROSITE" id="PS50206">
    <property type="entry name" value="RHODANESE_3"/>
    <property type="match status" value="2"/>
</dbReference>
<evidence type="ECO:0000259" key="1">
    <source>
        <dbReference type="PROSITE" id="PS50206"/>
    </source>
</evidence>
<reference evidence="2" key="2">
    <citation type="submission" date="2025-05" db="UniProtKB">
        <authorList>
            <consortium name="EnsemblMetazoa"/>
        </authorList>
    </citation>
    <scope>IDENTIFICATION</scope>
    <source>
        <strain evidence="2">Foshan</strain>
    </source>
</reference>
<dbReference type="PANTHER" id="PTHR44086:SF10">
    <property type="entry name" value="THIOSULFATE SULFURTRANSFERASE_RHODANESE-LIKE DOMAIN-CONTAINING PROTEIN 3"/>
    <property type="match status" value="1"/>
</dbReference>
<evidence type="ECO:0000313" key="3">
    <source>
        <dbReference type="Proteomes" id="UP000069940"/>
    </source>
</evidence>
<reference evidence="3" key="1">
    <citation type="journal article" date="2015" name="Proc. Natl. Acad. Sci. U.S.A.">
        <title>Genome sequence of the Asian Tiger mosquito, Aedes albopictus, reveals insights into its biology, genetics, and evolution.</title>
        <authorList>
            <person name="Chen X.G."/>
            <person name="Jiang X."/>
            <person name="Gu J."/>
            <person name="Xu M."/>
            <person name="Wu Y."/>
            <person name="Deng Y."/>
            <person name="Zhang C."/>
            <person name="Bonizzoni M."/>
            <person name="Dermauw W."/>
            <person name="Vontas J."/>
            <person name="Armbruster P."/>
            <person name="Huang X."/>
            <person name="Yang Y."/>
            <person name="Zhang H."/>
            <person name="He W."/>
            <person name="Peng H."/>
            <person name="Liu Y."/>
            <person name="Wu K."/>
            <person name="Chen J."/>
            <person name="Lirakis M."/>
            <person name="Topalis P."/>
            <person name="Van Leeuwen T."/>
            <person name="Hall A.B."/>
            <person name="Jiang X."/>
            <person name="Thorpe C."/>
            <person name="Mueller R.L."/>
            <person name="Sun C."/>
            <person name="Waterhouse R.M."/>
            <person name="Yan G."/>
            <person name="Tu Z.J."/>
            <person name="Fang X."/>
            <person name="James A.A."/>
        </authorList>
    </citation>
    <scope>NUCLEOTIDE SEQUENCE [LARGE SCALE GENOMIC DNA]</scope>
    <source>
        <strain evidence="3">Foshan</strain>
    </source>
</reference>
<dbReference type="Pfam" id="PF00581">
    <property type="entry name" value="Rhodanese"/>
    <property type="match status" value="2"/>
</dbReference>
<accession>A0ABM1YEU1</accession>
<feature type="domain" description="Rhodanese" evidence="1">
    <location>
        <begin position="275"/>
        <end position="367"/>
    </location>
</feature>
<organism evidence="2 3">
    <name type="scientific">Aedes albopictus</name>
    <name type="common">Asian tiger mosquito</name>
    <name type="synonym">Stegomyia albopicta</name>
    <dbReference type="NCBI Taxonomy" id="7160"/>
    <lineage>
        <taxon>Eukaryota</taxon>
        <taxon>Metazoa</taxon>
        <taxon>Ecdysozoa</taxon>
        <taxon>Arthropoda</taxon>
        <taxon>Hexapoda</taxon>
        <taxon>Insecta</taxon>
        <taxon>Pterygota</taxon>
        <taxon>Neoptera</taxon>
        <taxon>Endopterygota</taxon>
        <taxon>Diptera</taxon>
        <taxon>Nematocera</taxon>
        <taxon>Culicoidea</taxon>
        <taxon>Culicidae</taxon>
        <taxon>Culicinae</taxon>
        <taxon>Aedini</taxon>
        <taxon>Aedes</taxon>
        <taxon>Stegomyia</taxon>
    </lineage>
</organism>
<dbReference type="Gene3D" id="3.40.250.10">
    <property type="entry name" value="Rhodanese-like domain"/>
    <property type="match status" value="2"/>
</dbReference>
<proteinExistence type="predicted"/>
<dbReference type="GeneID" id="109402478"/>